<reference evidence="2 3" key="1">
    <citation type="submission" date="2021-07" db="EMBL/GenBank/DDBJ databases">
        <authorList>
            <person name="Palmer J.M."/>
        </authorList>
    </citation>
    <scope>NUCLEOTIDE SEQUENCE [LARGE SCALE GENOMIC DNA]</scope>
    <source>
        <strain evidence="2 3">AT_MEX2019</strain>
        <tissue evidence="2">Muscle</tissue>
    </source>
</reference>
<proteinExistence type="predicted"/>
<keyword evidence="3" id="KW-1185">Reference proteome</keyword>
<accession>A0ABU7AIA0</accession>
<protein>
    <submittedName>
        <fullName evidence="2">Uncharacterized protein</fullName>
    </submittedName>
</protein>
<keyword evidence="1" id="KW-0472">Membrane</keyword>
<sequence length="104" mass="11839">MGLTLCEITPLYLKYPAAREMDQNNCFVHMAESSHTSHRHEAVLFSAHSPFRGRTSYFVLLTTAGFLVSLFSFMQNLLQCLAKIFKAVNFVTLPQQASMDLYEN</sequence>
<evidence type="ECO:0000256" key="1">
    <source>
        <dbReference type="SAM" id="Phobius"/>
    </source>
</evidence>
<evidence type="ECO:0000313" key="3">
    <source>
        <dbReference type="Proteomes" id="UP001345963"/>
    </source>
</evidence>
<evidence type="ECO:0000313" key="2">
    <source>
        <dbReference type="EMBL" id="MED6237189.1"/>
    </source>
</evidence>
<name>A0ABU7AIA0_9TELE</name>
<dbReference type="Proteomes" id="UP001345963">
    <property type="component" value="Unassembled WGS sequence"/>
</dbReference>
<gene>
    <name evidence="2" type="ORF">ATANTOWER_020480</name>
</gene>
<dbReference type="EMBL" id="JAHUTI010014183">
    <property type="protein sequence ID" value="MED6237189.1"/>
    <property type="molecule type" value="Genomic_DNA"/>
</dbReference>
<keyword evidence="1" id="KW-0812">Transmembrane</keyword>
<feature type="transmembrane region" description="Helical" evidence="1">
    <location>
        <begin position="57"/>
        <end position="78"/>
    </location>
</feature>
<comment type="caution">
    <text evidence="2">The sequence shown here is derived from an EMBL/GenBank/DDBJ whole genome shotgun (WGS) entry which is preliminary data.</text>
</comment>
<keyword evidence="1" id="KW-1133">Transmembrane helix</keyword>
<organism evidence="2 3">
    <name type="scientific">Ataeniobius toweri</name>
    <dbReference type="NCBI Taxonomy" id="208326"/>
    <lineage>
        <taxon>Eukaryota</taxon>
        <taxon>Metazoa</taxon>
        <taxon>Chordata</taxon>
        <taxon>Craniata</taxon>
        <taxon>Vertebrata</taxon>
        <taxon>Euteleostomi</taxon>
        <taxon>Actinopterygii</taxon>
        <taxon>Neopterygii</taxon>
        <taxon>Teleostei</taxon>
        <taxon>Neoteleostei</taxon>
        <taxon>Acanthomorphata</taxon>
        <taxon>Ovalentaria</taxon>
        <taxon>Atherinomorphae</taxon>
        <taxon>Cyprinodontiformes</taxon>
        <taxon>Goodeidae</taxon>
        <taxon>Ataeniobius</taxon>
    </lineage>
</organism>